<evidence type="ECO:0000313" key="2">
    <source>
        <dbReference type="Proteomes" id="UP000789901"/>
    </source>
</evidence>
<dbReference type="EMBL" id="CAJVQB010005411">
    <property type="protein sequence ID" value="CAG8661116.1"/>
    <property type="molecule type" value="Genomic_DNA"/>
</dbReference>
<keyword evidence="2" id="KW-1185">Reference proteome</keyword>
<evidence type="ECO:0000313" key="1">
    <source>
        <dbReference type="EMBL" id="CAG8661116.1"/>
    </source>
</evidence>
<gene>
    <name evidence="1" type="ORF">GMARGA_LOCUS9889</name>
</gene>
<protein>
    <submittedName>
        <fullName evidence="1">33800_t:CDS:1</fullName>
    </submittedName>
</protein>
<name>A0ABN7UTC6_GIGMA</name>
<dbReference type="Proteomes" id="UP000789901">
    <property type="component" value="Unassembled WGS sequence"/>
</dbReference>
<organism evidence="1 2">
    <name type="scientific">Gigaspora margarita</name>
    <dbReference type="NCBI Taxonomy" id="4874"/>
    <lineage>
        <taxon>Eukaryota</taxon>
        <taxon>Fungi</taxon>
        <taxon>Fungi incertae sedis</taxon>
        <taxon>Mucoromycota</taxon>
        <taxon>Glomeromycotina</taxon>
        <taxon>Glomeromycetes</taxon>
        <taxon>Diversisporales</taxon>
        <taxon>Gigasporaceae</taxon>
        <taxon>Gigaspora</taxon>
    </lineage>
</organism>
<sequence>MSMRYAKEKELTSNQGDKIGGCIPDVEVDIDGVKVDPMSDENVLEEDCVMKDDSQRGNKFMDIRHVNDELIKKNNVIDKKKNRVVNKLNKRKLI</sequence>
<accession>A0ABN7UTC6</accession>
<proteinExistence type="predicted"/>
<reference evidence="1 2" key="1">
    <citation type="submission" date="2021-06" db="EMBL/GenBank/DDBJ databases">
        <authorList>
            <person name="Kallberg Y."/>
            <person name="Tangrot J."/>
            <person name="Rosling A."/>
        </authorList>
    </citation>
    <scope>NUCLEOTIDE SEQUENCE [LARGE SCALE GENOMIC DNA]</scope>
    <source>
        <strain evidence="1 2">120-4 pot B 10/14</strain>
    </source>
</reference>
<comment type="caution">
    <text evidence="1">The sequence shown here is derived from an EMBL/GenBank/DDBJ whole genome shotgun (WGS) entry which is preliminary data.</text>
</comment>